<evidence type="ECO:0000313" key="2">
    <source>
        <dbReference type="EMBL" id="GIY30134.1"/>
    </source>
</evidence>
<organism evidence="2 3">
    <name type="scientific">Caerostris extrusa</name>
    <name type="common">Bark spider</name>
    <name type="synonym">Caerostris bankana</name>
    <dbReference type="NCBI Taxonomy" id="172846"/>
    <lineage>
        <taxon>Eukaryota</taxon>
        <taxon>Metazoa</taxon>
        <taxon>Ecdysozoa</taxon>
        <taxon>Arthropoda</taxon>
        <taxon>Chelicerata</taxon>
        <taxon>Arachnida</taxon>
        <taxon>Araneae</taxon>
        <taxon>Araneomorphae</taxon>
        <taxon>Entelegynae</taxon>
        <taxon>Araneoidea</taxon>
        <taxon>Araneidae</taxon>
        <taxon>Caerostris</taxon>
    </lineage>
</organism>
<protein>
    <submittedName>
        <fullName evidence="2">Uncharacterized protein</fullName>
    </submittedName>
</protein>
<dbReference type="Proteomes" id="UP001054945">
    <property type="component" value="Unassembled WGS sequence"/>
</dbReference>
<dbReference type="AlphaFoldDB" id="A0AAV4S9V3"/>
<accession>A0AAV4S9V3</accession>
<gene>
    <name evidence="2" type="ORF">CEXT_325951</name>
</gene>
<evidence type="ECO:0000313" key="3">
    <source>
        <dbReference type="Proteomes" id="UP001054945"/>
    </source>
</evidence>
<feature type="region of interest" description="Disordered" evidence="1">
    <location>
        <begin position="77"/>
        <end position="101"/>
    </location>
</feature>
<comment type="caution">
    <text evidence="2">The sequence shown here is derived from an EMBL/GenBank/DDBJ whole genome shotgun (WGS) entry which is preliminary data.</text>
</comment>
<keyword evidence="3" id="KW-1185">Reference proteome</keyword>
<dbReference type="EMBL" id="BPLR01009175">
    <property type="protein sequence ID" value="GIY30134.1"/>
    <property type="molecule type" value="Genomic_DNA"/>
</dbReference>
<reference evidence="2 3" key="1">
    <citation type="submission" date="2021-06" db="EMBL/GenBank/DDBJ databases">
        <title>Caerostris extrusa draft genome.</title>
        <authorList>
            <person name="Kono N."/>
            <person name="Arakawa K."/>
        </authorList>
    </citation>
    <scope>NUCLEOTIDE SEQUENCE [LARGE SCALE GENOMIC DNA]</scope>
</reference>
<sequence>MCFGKCDEFSLRGGLWKSVTREGRNEPLARFMWLTKTNTYLAFPFVLGDLSLTLMTWNGDEKGYSSPIQVPVIPFSINTPPPRHPSEKTVSGCNRARGLNK</sequence>
<evidence type="ECO:0000256" key="1">
    <source>
        <dbReference type="SAM" id="MobiDB-lite"/>
    </source>
</evidence>
<proteinExistence type="predicted"/>
<name>A0AAV4S9V3_CAEEX</name>